<protein>
    <submittedName>
        <fullName evidence="9">Protein kinase</fullName>
    </submittedName>
</protein>
<keyword evidence="3 9" id="KW-0418">Kinase</keyword>
<evidence type="ECO:0000256" key="4">
    <source>
        <dbReference type="ARBA" id="ARBA00022840"/>
    </source>
</evidence>
<sequence length="953" mass="106574">MPTSDPSRVFDTTCLPADDELARERWLHQVLMEAMEQQSDQRRSYIEAACEGCDEFLTTLISRLLDAESFEEESSTPSHREVRTHIGGYRVERELGRGGMGVVYLATREDDFTMQVAIKLVRADQDAERLVQAFHRERQILASLQHPYITQIYDGGTTEDGCPYLVMEYVAGLPLTQYIETYSPSLSECIELFIKICDAVGFAHQNMVIHRDLKPQNILITRDGQPKLLDFGIASVLEQEATLPPVSIQTEVGRLTPEYAGPEQIRGERLTAAADVYALGVILYELLTGKLPHRFKTHNPMEWRDVICNQVPVRAGVAIRHRHRRKGEQHHDGRLPSWRRLPGDLCAIACKALAKDPRQRYGSAAALSSDLRRYVSRRPVEACRAGFGYRLSRWFSRNRVPAAAFLVVAGVALTAWVQRESAIRERDEALRAQRGAVAESAFLRDMLQAADPRLNPDQPLSVLAMLERATAEIDQGEDKPPLHRARLYLGLGEVYQKYGDAARAETLLRRGLSLRSDLGPPADELQVQLQKQLGVALGAGGRLDEGLALLHQAGEDLEALSGNRMMLRADIERWRSEFYFAKGWTARAESSAQRVVRLLVGEPGAALMRGAAYRILADVAGDAGDVLGREANLRHALDQYCVVAEQEPVAYHTLSAKFAQLAAHKGQFQGAEARFQEALSVLSNRPGQADLIARLIVMDGLIGVLLDQEQVGAAEDWLAHGEHLIVARWGADSVALSRYAYVRRAQVALLDGRYQEALQWFERVLEVEEVFFAHPALVETHLSLGRLEEAQCMAVAALDRLNGLSVPDPGRRVAYYRLLARIASEAGTYEQALAYQQEARRILRAFGMWDLAWGGYLRVEMAGTELALNHDGMAANLLNEAEPLIRAHFQPDHSVHDLYRHYWAAQLSRRGMMRRTESPVERNVRGLSRKMLRTGEAEATAADEKTATVVDPR</sequence>
<evidence type="ECO:0000256" key="3">
    <source>
        <dbReference type="ARBA" id="ARBA00022777"/>
    </source>
</evidence>
<gene>
    <name evidence="9" type="ORF">J3U88_09910</name>
</gene>
<dbReference type="Gene3D" id="3.30.200.20">
    <property type="entry name" value="Phosphorylase Kinase, domain 1"/>
    <property type="match status" value="1"/>
</dbReference>
<accession>A0A8J7QD24</accession>
<evidence type="ECO:0000259" key="8">
    <source>
        <dbReference type="PROSITE" id="PS50011"/>
    </source>
</evidence>
<dbReference type="InterPro" id="IPR008271">
    <property type="entry name" value="Ser/Thr_kinase_AS"/>
</dbReference>
<dbReference type="InterPro" id="IPR011009">
    <property type="entry name" value="Kinase-like_dom_sf"/>
</dbReference>
<dbReference type="RefSeq" id="WP_207858491.1">
    <property type="nucleotide sequence ID" value="NZ_JAFREP010000007.1"/>
</dbReference>
<organism evidence="9 10">
    <name type="scientific">Acanthopleuribacter pedis</name>
    <dbReference type="NCBI Taxonomy" id="442870"/>
    <lineage>
        <taxon>Bacteria</taxon>
        <taxon>Pseudomonadati</taxon>
        <taxon>Acidobacteriota</taxon>
        <taxon>Holophagae</taxon>
        <taxon>Acanthopleuribacterales</taxon>
        <taxon>Acanthopleuribacteraceae</taxon>
        <taxon>Acanthopleuribacter</taxon>
    </lineage>
</organism>
<dbReference type="InterPro" id="IPR017441">
    <property type="entry name" value="Protein_kinase_ATP_BS"/>
</dbReference>
<dbReference type="InterPro" id="IPR019734">
    <property type="entry name" value="TPR_rpt"/>
</dbReference>
<dbReference type="PROSITE" id="PS50011">
    <property type="entry name" value="PROTEIN_KINASE_DOM"/>
    <property type="match status" value="1"/>
</dbReference>
<dbReference type="Pfam" id="PF13181">
    <property type="entry name" value="TPR_8"/>
    <property type="match status" value="1"/>
</dbReference>
<dbReference type="Gene3D" id="1.10.510.10">
    <property type="entry name" value="Transferase(Phosphotransferase) domain 1"/>
    <property type="match status" value="1"/>
</dbReference>
<dbReference type="EMBL" id="JAFREP010000007">
    <property type="protein sequence ID" value="MBO1318776.1"/>
    <property type="molecule type" value="Genomic_DNA"/>
</dbReference>
<evidence type="ECO:0000256" key="7">
    <source>
        <dbReference type="SAM" id="MobiDB-lite"/>
    </source>
</evidence>
<dbReference type="InterPro" id="IPR000719">
    <property type="entry name" value="Prot_kinase_dom"/>
</dbReference>
<name>A0A8J7QD24_9BACT</name>
<feature type="binding site" evidence="6">
    <location>
        <position position="119"/>
    </location>
    <ligand>
        <name>ATP</name>
        <dbReference type="ChEBI" id="CHEBI:30616"/>
    </ligand>
</feature>
<dbReference type="PANTHER" id="PTHR43289:SF34">
    <property type="entry name" value="SERINE_THREONINE-PROTEIN KINASE YBDM-RELATED"/>
    <property type="match status" value="1"/>
</dbReference>
<dbReference type="CDD" id="cd14014">
    <property type="entry name" value="STKc_PknB_like"/>
    <property type="match status" value="1"/>
</dbReference>
<dbReference type="Proteomes" id="UP000664417">
    <property type="component" value="Unassembled WGS sequence"/>
</dbReference>
<feature type="repeat" description="TPR" evidence="5">
    <location>
        <begin position="485"/>
        <end position="518"/>
    </location>
</feature>
<reference evidence="9" key="1">
    <citation type="submission" date="2021-03" db="EMBL/GenBank/DDBJ databases">
        <authorList>
            <person name="Wang G."/>
        </authorList>
    </citation>
    <scope>NUCLEOTIDE SEQUENCE</scope>
    <source>
        <strain evidence="9">KCTC 12899</strain>
    </source>
</reference>
<keyword evidence="5" id="KW-0802">TPR repeat</keyword>
<dbReference type="SUPFAM" id="SSF48452">
    <property type="entry name" value="TPR-like"/>
    <property type="match status" value="3"/>
</dbReference>
<keyword evidence="2 6" id="KW-0547">Nucleotide-binding</keyword>
<keyword evidence="10" id="KW-1185">Reference proteome</keyword>
<dbReference type="PROSITE" id="PS00107">
    <property type="entry name" value="PROTEIN_KINASE_ATP"/>
    <property type="match status" value="1"/>
</dbReference>
<evidence type="ECO:0000313" key="9">
    <source>
        <dbReference type="EMBL" id="MBO1318776.1"/>
    </source>
</evidence>
<feature type="region of interest" description="Disordered" evidence="7">
    <location>
        <begin position="934"/>
        <end position="953"/>
    </location>
</feature>
<keyword evidence="1" id="KW-0808">Transferase</keyword>
<feature type="domain" description="Protein kinase" evidence="8">
    <location>
        <begin position="89"/>
        <end position="375"/>
    </location>
</feature>
<feature type="compositionally biased region" description="Basic and acidic residues" evidence="7">
    <location>
        <begin position="942"/>
        <end position="953"/>
    </location>
</feature>
<evidence type="ECO:0000256" key="1">
    <source>
        <dbReference type="ARBA" id="ARBA00022679"/>
    </source>
</evidence>
<dbReference type="SUPFAM" id="SSF56112">
    <property type="entry name" value="Protein kinase-like (PK-like)"/>
    <property type="match status" value="1"/>
</dbReference>
<comment type="caution">
    <text evidence="9">The sequence shown here is derived from an EMBL/GenBank/DDBJ whole genome shotgun (WGS) entry which is preliminary data.</text>
</comment>
<evidence type="ECO:0000256" key="2">
    <source>
        <dbReference type="ARBA" id="ARBA00022741"/>
    </source>
</evidence>
<dbReference type="PROSITE" id="PS00108">
    <property type="entry name" value="PROTEIN_KINASE_ST"/>
    <property type="match status" value="1"/>
</dbReference>
<dbReference type="PANTHER" id="PTHR43289">
    <property type="entry name" value="MITOGEN-ACTIVATED PROTEIN KINASE KINASE KINASE 20-RELATED"/>
    <property type="match status" value="1"/>
</dbReference>
<dbReference type="PROSITE" id="PS50005">
    <property type="entry name" value="TPR"/>
    <property type="match status" value="2"/>
</dbReference>
<evidence type="ECO:0000313" key="10">
    <source>
        <dbReference type="Proteomes" id="UP000664417"/>
    </source>
</evidence>
<dbReference type="Pfam" id="PF00069">
    <property type="entry name" value="Pkinase"/>
    <property type="match status" value="1"/>
</dbReference>
<dbReference type="GO" id="GO:0004674">
    <property type="term" value="F:protein serine/threonine kinase activity"/>
    <property type="evidence" value="ECO:0007669"/>
    <property type="project" value="TreeGrafter"/>
</dbReference>
<dbReference type="AlphaFoldDB" id="A0A8J7QD24"/>
<dbReference type="SMART" id="SM00220">
    <property type="entry name" value="S_TKc"/>
    <property type="match status" value="1"/>
</dbReference>
<dbReference type="GO" id="GO:0005524">
    <property type="term" value="F:ATP binding"/>
    <property type="evidence" value="ECO:0007669"/>
    <property type="project" value="UniProtKB-UniRule"/>
</dbReference>
<keyword evidence="4 6" id="KW-0067">ATP-binding</keyword>
<evidence type="ECO:0000256" key="6">
    <source>
        <dbReference type="PROSITE-ProRule" id="PRU10141"/>
    </source>
</evidence>
<dbReference type="InterPro" id="IPR011990">
    <property type="entry name" value="TPR-like_helical_dom_sf"/>
</dbReference>
<feature type="repeat" description="TPR" evidence="5">
    <location>
        <begin position="738"/>
        <end position="771"/>
    </location>
</feature>
<evidence type="ECO:0000256" key="5">
    <source>
        <dbReference type="PROSITE-ProRule" id="PRU00339"/>
    </source>
</evidence>
<dbReference type="Gene3D" id="1.25.40.10">
    <property type="entry name" value="Tetratricopeptide repeat domain"/>
    <property type="match status" value="2"/>
</dbReference>
<dbReference type="SMART" id="SM00028">
    <property type="entry name" value="TPR"/>
    <property type="match status" value="4"/>
</dbReference>
<proteinExistence type="predicted"/>